<keyword evidence="9" id="KW-1185">Reference proteome</keyword>
<comment type="caution">
    <text evidence="8">The sequence shown here is derived from an EMBL/GenBank/DDBJ whole genome shotgun (WGS) entry which is preliminary data.</text>
</comment>
<feature type="transmembrane region" description="Helical" evidence="5">
    <location>
        <begin position="432"/>
        <end position="451"/>
    </location>
</feature>
<dbReference type="EMBL" id="CAXAMM010027668">
    <property type="protein sequence ID" value="CAK9061273.1"/>
    <property type="molecule type" value="Genomic_DNA"/>
</dbReference>
<dbReference type="Proteomes" id="UP001642464">
    <property type="component" value="Unassembled WGS sequence"/>
</dbReference>
<feature type="transmembrane region" description="Helical" evidence="5">
    <location>
        <begin position="401"/>
        <end position="420"/>
    </location>
</feature>
<feature type="transmembrane region" description="Helical" evidence="5">
    <location>
        <begin position="376"/>
        <end position="395"/>
    </location>
</feature>
<evidence type="ECO:0000259" key="7">
    <source>
        <dbReference type="Pfam" id="PF03981"/>
    </source>
</evidence>
<dbReference type="Pfam" id="PF03151">
    <property type="entry name" value="TPT"/>
    <property type="match status" value="1"/>
</dbReference>
<keyword evidence="3 5" id="KW-1133">Transmembrane helix</keyword>
<evidence type="ECO:0000256" key="5">
    <source>
        <dbReference type="SAM" id="Phobius"/>
    </source>
</evidence>
<feature type="transmembrane region" description="Helical" evidence="5">
    <location>
        <begin position="551"/>
        <end position="568"/>
    </location>
</feature>
<proteinExistence type="predicted"/>
<keyword evidence="4 5" id="KW-0472">Membrane</keyword>
<evidence type="ECO:0000256" key="2">
    <source>
        <dbReference type="ARBA" id="ARBA00022692"/>
    </source>
</evidence>
<name>A0ABP0NBU5_9DINO</name>
<feature type="domain" description="Ubiquinol-cytochrome c chaperone" evidence="7">
    <location>
        <begin position="34"/>
        <end position="177"/>
    </location>
</feature>
<reference evidence="8 9" key="1">
    <citation type="submission" date="2024-02" db="EMBL/GenBank/DDBJ databases">
        <authorList>
            <person name="Chen Y."/>
            <person name="Shah S."/>
            <person name="Dougan E. K."/>
            <person name="Thang M."/>
            <person name="Chan C."/>
        </authorList>
    </citation>
    <scope>NUCLEOTIDE SEQUENCE [LARGE SCALE GENOMIC DNA]</scope>
</reference>
<organism evidence="8 9">
    <name type="scientific">Durusdinium trenchii</name>
    <dbReference type="NCBI Taxonomy" id="1381693"/>
    <lineage>
        <taxon>Eukaryota</taxon>
        <taxon>Sar</taxon>
        <taxon>Alveolata</taxon>
        <taxon>Dinophyceae</taxon>
        <taxon>Suessiales</taxon>
        <taxon>Symbiodiniaceae</taxon>
        <taxon>Durusdinium</taxon>
    </lineage>
</organism>
<sequence>MLHQVLDPFRLRKLTVVRYHKLILERLDNEPLLEAFGIDAGFNMQAYFMILHAWLLHQRLVLEGSKAKKIDEELFEQCWNMARSWLVLKRVPEYRFDAELQNVQEYMLGACIAMDKALERPDVLPARVQQCLWANMYSGSVKKDHKGLMRLTKYMLRQLGLILQLDADRFLSGQFIWADFPVSDRVRKPLKLPEWRAKFRTEREEAIGELDLKSMGTRPASIEGSLASCFVLLVPGLSSSSVNPKSGGSRLLPSEQNVSGVRQASLGQTHSALLKAELRPSPGAELAENEQLAAGNSTGARIWAFSSVDPRLRAETRRSKLICAQILGALVVAALAPVLVYQGWSAFIALSTLLLSLTLVQVAMKAALHNGLPYPYTLTAIHMLLTMLTALAAGPPARREWQMALQTLPASVAGGAAVLLHNVALTQASVSFVTMLGSCTPVVTYCVEFFMGHRQATWKSGVPVLMAWFGGALCVRGERNASMLALLLVLLGCASRSAKSIWQQQLLSIDQLGPARLAAWGAAWTLLLTLPFAIVEEGAGFFRRLPSASKHAVSATLLSCVAAVLLNLSQWTSVRYLGPVMQHMFGNLQLVFVLILAAVWLDEGCSGEQLLGTFVLVMGVLIAKASPVEKRTEERPLGLRAKQQGYLATKPNPTFLDKHQIA</sequence>
<evidence type="ECO:0000313" key="9">
    <source>
        <dbReference type="Proteomes" id="UP001642464"/>
    </source>
</evidence>
<feature type="transmembrane region" description="Helical" evidence="5">
    <location>
        <begin position="580"/>
        <end position="601"/>
    </location>
</feature>
<dbReference type="InterPro" id="IPR004853">
    <property type="entry name" value="Sugar_P_trans_dom"/>
</dbReference>
<evidence type="ECO:0000313" key="8">
    <source>
        <dbReference type="EMBL" id="CAK9061273.1"/>
    </source>
</evidence>
<protein>
    <submittedName>
        <fullName evidence="8">Chloroplastic (CTPT) (E29) (p36)</fullName>
    </submittedName>
</protein>
<dbReference type="PANTHER" id="PTHR11132">
    <property type="entry name" value="SOLUTE CARRIER FAMILY 35"/>
    <property type="match status" value="1"/>
</dbReference>
<evidence type="ECO:0000259" key="6">
    <source>
        <dbReference type="Pfam" id="PF03151"/>
    </source>
</evidence>
<dbReference type="Pfam" id="PF03981">
    <property type="entry name" value="Ubiq_cyt_C_chap"/>
    <property type="match status" value="1"/>
</dbReference>
<evidence type="ECO:0000256" key="3">
    <source>
        <dbReference type="ARBA" id="ARBA00022989"/>
    </source>
</evidence>
<feature type="transmembrane region" description="Helical" evidence="5">
    <location>
        <begin position="321"/>
        <end position="340"/>
    </location>
</feature>
<evidence type="ECO:0000256" key="4">
    <source>
        <dbReference type="ARBA" id="ARBA00023136"/>
    </source>
</evidence>
<feature type="transmembrane region" description="Helical" evidence="5">
    <location>
        <begin position="346"/>
        <end position="364"/>
    </location>
</feature>
<dbReference type="InterPro" id="IPR050186">
    <property type="entry name" value="TPT_transporter"/>
</dbReference>
<feature type="transmembrane region" description="Helical" evidence="5">
    <location>
        <begin position="518"/>
        <end position="539"/>
    </location>
</feature>
<feature type="domain" description="Sugar phosphate transporter" evidence="6">
    <location>
        <begin position="362"/>
        <end position="622"/>
    </location>
</feature>
<accession>A0ABP0NBU5</accession>
<comment type="subcellular location">
    <subcellularLocation>
        <location evidence="1">Membrane</location>
        <topology evidence="1">Multi-pass membrane protein</topology>
    </subcellularLocation>
</comment>
<gene>
    <name evidence="8" type="ORF">SCF082_LOCUS32117</name>
</gene>
<evidence type="ECO:0000256" key="1">
    <source>
        <dbReference type="ARBA" id="ARBA00004141"/>
    </source>
</evidence>
<dbReference type="InterPro" id="IPR021150">
    <property type="entry name" value="Ubiq_cyt_c_chap"/>
</dbReference>
<dbReference type="SUPFAM" id="SSF103481">
    <property type="entry name" value="Multidrug resistance efflux transporter EmrE"/>
    <property type="match status" value="1"/>
</dbReference>
<dbReference type="InterPro" id="IPR037185">
    <property type="entry name" value="EmrE-like"/>
</dbReference>
<keyword evidence="2 5" id="KW-0812">Transmembrane</keyword>